<evidence type="ECO:0000256" key="2">
    <source>
        <dbReference type="SAM" id="SignalP"/>
    </source>
</evidence>
<dbReference type="EMBL" id="JAGPYM010000036">
    <property type="protein sequence ID" value="KAH6874931.1"/>
    <property type="molecule type" value="Genomic_DNA"/>
</dbReference>
<feature type="signal peptide" evidence="2">
    <location>
        <begin position="1"/>
        <end position="23"/>
    </location>
</feature>
<gene>
    <name evidence="3" type="ORF">B0T10DRAFT_498161</name>
</gene>
<name>A0A9P9AJQ9_9HYPO</name>
<protein>
    <recommendedName>
        <fullName evidence="5">Secreted protein</fullName>
    </recommendedName>
</protein>
<dbReference type="Proteomes" id="UP000777438">
    <property type="component" value="Unassembled WGS sequence"/>
</dbReference>
<evidence type="ECO:0000313" key="3">
    <source>
        <dbReference type="EMBL" id="KAH6874931.1"/>
    </source>
</evidence>
<dbReference type="AlphaFoldDB" id="A0A9P9AJQ9"/>
<proteinExistence type="predicted"/>
<organism evidence="3 4">
    <name type="scientific">Thelonectria olida</name>
    <dbReference type="NCBI Taxonomy" id="1576542"/>
    <lineage>
        <taxon>Eukaryota</taxon>
        <taxon>Fungi</taxon>
        <taxon>Dikarya</taxon>
        <taxon>Ascomycota</taxon>
        <taxon>Pezizomycotina</taxon>
        <taxon>Sordariomycetes</taxon>
        <taxon>Hypocreomycetidae</taxon>
        <taxon>Hypocreales</taxon>
        <taxon>Nectriaceae</taxon>
        <taxon>Thelonectria</taxon>
    </lineage>
</organism>
<feature type="chain" id="PRO_5040468012" description="Secreted protein" evidence="2">
    <location>
        <begin position="24"/>
        <end position="98"/>
    </location>
</feature>
<comment type="caution">
    <text evidence="3">The sequence shown here is derived from an EMBL/GenBank/DDBJ whole genome shotgun (WGS) entry which is preliminary data.</text>
</comment>
<evidence type="ECO:0000313" key="4">
    <source>
        <dbReference type="Proteomes" id="UP000777438"/>
    </source>
</evidence>
<feature type="region of interest" description="Disordered" evidence="1">
    <location>
        <begin position="73"/>
        <end position="98"/>
    </location>
</feature>
<sequence>MPCISHIFCFLYCLLHFDSLCLDRIFSSCILTTNVLPFQWLSPLYPAPISMLPMPTMKKTETTQKIQMLAEDTAPPGTAHAPHRHAQTLTTRRGFRSF</sequence>
<reference evidence="3 4" key="1">
    <citation type="journal article" date="2021" name="Nat. Commun.">
        <title>Genetic determinants of endophytism in the Arabidopsis root mycobiome.</title>
        <authorList>
            <person name="Mesny F."/>
            <person name="Miyauchi S."/>
            <person name="Thiergart T."/>
            <person name="Pickel B."/>
            <person name="Atanasova L."/>
            <person name="Karlsson M."/>
            <person name="Huettel B."/>
            <person name="Barry K.W."/>
            <person name="Haridas S."/>
            <person name="Chen C."/>
            <person name="Bauer D."/>
            <person name="Andreopoulos W."/>
            <person name="Pangilinan J."/>
            <person name="LaButti K."/>
            <person name="Riley R."/>
            <person name="Lipzen A."/>
            <person name="Clum A."/>
            <person name="Drula E."/>
            <person name="Henrissat B."/>
            <person name="Kohler A."/>
            <person name="Grigoriev I.V."/>
            <person name="Martin F.M."/>
            <person name="Hacquard S."/>
        </authorList>
    </citation>
    <scope>NUCLEOTIDE SEQUENCE [LARGE SCALE GENOMIC DNA]</scope>
    <source>
        <strain evidence="3 4">MPI-CAGE-CH-0241</strain>
    </source>
</reference>
<keyword evidence="4" id="KW-1185">Reference proteome</keyword>
<keyword evidence="2" id="KW-0732">Signal</keyword>
<accession>A0A9P9AJQ9</accession>
<evidence type="ECO:0008006" key="5">
    <source>
        <dbReference type="Google" id="ProtNLM"/>
    </source>
</evidence>
<evidence type="ECO:0000256" key="1">
    <source>
        <dbReference type="SAM" id="MobiDB-lite"/>
    </source>
</evidence>